<dbReference type="Proteomes" id="UP000177907">
    <property type="component" value="Unassembled WGS sequence"/>
</dbReference>
<accession>A0A1F6NV28</accession>
<dbReference type="STRING" id="1798704.A3J93_05025"/>
<reference evidence="1 2" key="1">
    <citation type="journal article" date="2016" name="Nat. Commun.">
        <title>Thousands of microbial genomes shed light on interconnected biogeochemical processes in an aquifer system.</title>
        <authorList>
            <person name="Anantharaman K."/>
            <person name="Brown C.T."/>
            <person name="Hug L.A."/>
            <person name="Sharon I."/>
            <person name="Castelle C.J."/>
            <person name="Probst A.J."/>
            <person name="Thomas B.C."/>
            <person name="Singh A."/>
            <person name="Wilkins M.J."/>
            <person name="Karaoz U."/>
            <person name="Brodie E.L."/>
            <person name="Williams K.H."/>
            <person name="Hubbard S.S."/>
            <person name="Banfield J.F."/>
        </authorList>
    </citation>
    <scope>NUCLEOTIDE SEQUENCE [LARGE SCALE GENOMIC DNA]</scope>
</reference>
<dbReference type="AlphaFoldDB" id="A0A1F6NV28"/>
<organism evidence="1 2">
    <name type="scientific">Candidatus Magasanikbacteria bacterium RIFOXYC2_FULL_42_28</name>
    <dbReference type="NCBI Taxonomy" id="1798704"/>
    <lineage>
        <taxon>Bacteria</taxon>
        <taxon>Candidatus Magasanikiibacteriota</taxon>
    </lineage>
</organism>
<name>A0A1F6NV28_9BACT</name>
<gene>
    <name evidence="1" type="ORF">A3J93_05025</name>
</gene>
<dbReference type="EMBL" id="MFQZ01000009">
    <property type="protein sequence ID" value="OGH87769.1"/>
    <property type="molecule type" value="Genomic_DNA"/>
</dbReference>
<evidence type="ECO:0000313" key="2">
    <source>
        <dbReference type="Proteomes" id="UP000177907"/>
    </source>
</evidence>
<sequence length="315" mass="36036">MQPERFQTLLDQAEEPVRERLFTEKSDRSSFEVWSKAVEEFLSRVNMVELQNIFEEIGAKSGVSPEKLNFNEAEVVVEDFKKLEESGSAFDGFYSPHANKIFLDAKLLVAKAWIQGGQKQKTKGHLIVDENLMFANVLHTMIHEKVHAISYNLLEEQKIDSIVKRAAAWVIEHMLDGMVPVRLGKSRGGYSEHDRTQGSSSSRFRLFDEAVTERLTRDIMKKYLLRCHGETYAPQTVKDVLDILEVNDGYKKERKFLDEVIVGMAQYLKMSETDVWNAIVRSKIEGMDLDDPDVKPVFDAVGAREKLSESEAKKD</sequence>
<protein>
    <submittedName>
        <fullName evidence="1">Uncharacterized protein</fullName>
    </submittedName>
</protein>
<evidence type="ECO:0000313" key="1">
    <source>
        <dbReference type="EMBL" id="OGH87769.1"/>
    </source>
</evidence>
<comment type="caution">
    <text evidence="1">The sequence shown here is derived from an EMBL/GenBank/DDBJ whole genome shotgun (WGS) entry which is preliminary data.</text>
</comment>
<proteinExistence type="predicted"/>